<accession>A0ABD3FHY1</accession>
<gene>
    <name evidence="2" type="ORF">V7S43_009315</name>
</gene>
<dbReference type="AlphaFoldDB" id="A0ABD3FHY1"/>
<reference evidence="2 3" key="1">
    <citation type="submission" date="2024-09" db="EMBL/GenBank/DDBJ databases">
        <title>Genome sequencing and assembly of Phytophthora oleae, isolate VK10A, causative agent of rot of olive drupes.</title>
        <authorList>
            <person name="Conti Taguali S."/>
            <person name="Riolo M."/>
            <person name="La Spada F."/>
            <person name="Cacciola S.O."/>
            <person name="Dionisio G."/>
        </authorList>
    </citation>
    <scope>NUCLEOTIDE SEQUENCE [LARGE SCALE GENOMIC DNA]</scope>
    <source>
        <strain evidence="2 3">VK10A</strain>
    </source>
</reference>
<feature type="compositionally biased region" description="Basic and acidic residues" evidence="1">
    <location>
        <begin position="89"/>
        <end position="105"/>
    </location>
</feature>
<dbReference type="EMBL" id="JBIMZQ010000019">
    <property type="protein sequence ID" value="KAL3665896.1"/>
    <property type="molecule type" value="Genomic_DNA"/>
</dbReference>
<sequence>MLFLKWLTRDEDSDDDEDVVDNLLENLGSREQSRNEVQDEEQWVNKRVVYAACGHGELQGEDDAKKDERLRVSCCLMAIRQPVYPDPAKCGRSERRLAASTTERRRSGRAKLQGAQGGHE</sequence>
<evidence type="ECO:0000256" key="1">
    <source>
        <dbReference type="SAM" id="MobiDB-lite"/>
    </source>
</evidence>
<organism evidence="2 3">
    <name type="scientific">Phytophthora oleae</name>
    <dbReference type="NCBI Taxonomy" id="2107226"/>
    <lineage>
        <taxon>Eukaryota</taxon>
        <taxon>Sar</taxon>
        <taxon>Stramenopiles</taxon>
        <taxon>Oomycota</taxon>
        <taxon>Peronosporomycetes</taxon>
        <taxon>Peronosporales</taxon>
        <taxon>Peronosporaceae</taxon>
        <taxon>Phytophthora</taxon>
    </lineage>
</organism>
<name>A0ABD3FHY1_9STRA</name>
<evidence type="ECO:0000313" key="2">
    <source>
        <dbReference type="EMBL" id="KAL3665896.1"/>
    </source>
</evidence>
<feature type="region of interest" description="Disordered" evidence="1">
    <location>
        <begin position="87"/>
        <end position="120"/>
    </location>
</feature>
<evidence type="ECO:0000313" key="3">
    <source>
        <dbReference type="Proteomes" id="UP001632037"/>
    </source>
</evidence>
<proteinExistence type="predicted"/>
<comment type="caution">
    <text evidence="2">The sequence shown here is derived from an EMBL/GenBank/DDBJ whole genome shotgun (WGS) entry which is preliminary data.</text>
</comment>
<protein>
    <submittedName>
        <fullName evidence="2">Uncharacterized protein</fullName>
    </submittedName>
</protein>
<dbReference type="Proteomes" id="UP001632037">
    <property type="component" value="Unassembled WGS sequence"/>
</dbReference>
<keyword evidence="3" id="KW-1185">Reference proteome</keyword>